<dbReference type="Proteomes" id="UP000001593">
    <property type="component" value="Unassembled WGS sequence"/>
</dbReference>
<sequence length="324" mass="36663">MSIDSHSLSEQKIDLKNTNLKKLRVIVITLEKRYTVTARSTTTIELPWGACGGERLADVLPENIRKYHQSQEFRAVGLVHSLTDGHVRSMTSNRIVPRGASQYEGLDVQEVVNPYYWQRIAGTDWTLCVVIKLSDEQHEINFSNRPRGPMVPMSFAIYKGNPSNVHSPSDDVMAVMGADCSVFYLKSLLLDSYPTCQTSSCFIMDSSCFLVLPESFIPPLTRTINAKDVELVHVTQRDGAVSKSMINNGILVREKYHDLIAIKTLYGFSVSVRQVVGHTTIDGFHYEVHPIERTNLYLGRSPPTFSKACFNHNEYEDDNTRWEL</sequence>
<dbReference type="AlphaFoldDB" id="A7RKA0"/>
<protein>
    <submittedName>
        <fullName evidence="1">Uncharacterized protein</fullName>
    </submittedName>
</protein>
<evidence type="ECO:0000313" key="1">
    <source>
        <dbReference type="EMBL" id="EDO48209.1"/>
    </source>
</evidence>
<dbReference type="STRING" id="45351.A7RKA0"/>
<dbReference type="HOGENOM" id="CLU_858695_0_0_1"/>
<keyword evidence="2" id="KW-1185">Reference proteome</keyword>
<organism evidence="1 2">
    <name type="scientific">Nematostella vectensis</name>
    <name type="common">Starlet sea anemone</name>
    <dbReference type="NCBI Taxonomy" id="45351"/>
    <lineage>
        <taxon>Eukaryota</taxon>
        <taxon>Metazoa</taxon>
        <taxon>Cnidaria</taxon>
        <taxon>Anthozoa</taxon>
        <taxon>Hexacorallia</taxon>
        <taxon>Actiniaria</taxon>
        <taxon>Edwardsiidae</taxon>
        <taxon>Nematostella</taxon>
    </lineage>
</organism>
<accession>A7RKA0</accession>
<gene>
    <name evidence="1" type="ORF">NEMVEDRAFT_v1g198344</name>
</gene>
<proteinExistence type="predicted"/>
<dbReference type="EMBL" id="DS469515">
    <property type="protein sequence ID" value="EDO48209.1"/>
    <property type="molecule type" value="Genomic_DNA"/>
</dbReference>
<dbReference type="InParanoid" id="A7RKA0"/>
<evidence type="ECO:0000313" key="2">
    <source>
        <dbReference type="Proteomes" id="UP000001593"/>
    </source>
</evidence>
<name>A7RKA0_NEMVE</name>
<reference evidence="1 2" key="1">
    <citation type="journal article" date="2007" name="Science">
        <title>Sea anemone genome reveals ancestral eumetazoan gene repertoire and genomic organization.</title>
        <authorList>
            <person name="Putnam N.H."/>
            <person name="Srivastava M."/>
            <person name="Hellsten U."/>
            <person name="Dirks B."/>
            <person name="Chapman J."/>
            <person name="Salamov A."/>
            <person name="Terry A."/>
            <person name="Shapiro H."/>
            <person name="Lindquist E."/>
            <person name="Kapitonov V.V."/>
            <person name="Jurka J."/>
            <person name="Genikhovich G."/>
            <person name="Grigoriev I.V."/>
            <person name="Lucas S.M."/>
            <person name="Steele R.E."/>
            <person name="Finnerty J.R."/>
            <person name="Technau U."/>
            <person name="Martindale M.Q."/>
            <person name="Rokhsar D.S."/>
        </authorList>
    </citation>
    <scope>NUCLEOTIDE SEQUENCE [LARGE SCALE GENOMIC DNA]</scope>
    <source>
        <strain evidence="2">CH2 X CH6</strain>
    </source>
</reference>